<evidence type="ECO:0000313" key="1">
    <source>
        <dbReference type="EMBL" id="GBL73876.1"/>
    </source>
</evidence>
<dbReference type="OrthoDB" id="4368687at2759"/>
<evidence type="ECO:0000313" key="2">
    <source>
        <dbReference type="Proteomes" id="UP000499080"/>
    </source>
</evidence>
<dbReference type="AlphaFoldDB" id="A0A4Y2A3N7"/>
<dbReference type="EMBL" id="BGPR01000004">
    <property type="protein sequence ID" value="GBL73876.1"/>
    <property type="molecule type" value="Genomic_DNA"/>
</dbReference>
<proteinExistence type="predicted"/>
<keyword evidence="2" id="KW-1185">Reference proteome</keyword>
<reference evidence="1 2" key="1">
    <citation type="journal article" date="2019" name="Sci. Rep.">
        <title>Orb-weaving spider Araneus ventricosus genome elucidates the spidroin gene catalogue.</title>
        <authorList>
            <person name="Kono N."/>
            <person name="Nakamura H."/>
            <person name="Ohtoshi R."/>
            <person name="Moran D.A.P."/>
            <person name="Shinohara A."/>
            <person name="Yoshida Y."/>
            <person name="Fujiwara M."/>
            <person name="Mori M."/>
            <person name="Tomita M."/>
            <person name="Arakawa K."/>
        </authorList>
    </citation>
    <scope>NUCLEOTIDE SEQUENCE [LARGE SCALE GENOMIC DNA]</scope>
</reference>
<organism evidence="1 2">
    <name type="scientific">Araneus ventricosus</name>
    <name type="common">Orbweaver spider</name>
    <name type="synonym">Epeira ventricosa</name>
    <dbReference type="NCBI Taxonomy" id="182803"/>
    <lineage>
        <taxon>Eukaryota</taxon>
        <taxon>Metazoa</taxon>
        <taxon>Ecdysozoa</taxon>
        <taxon>Arthropoda</taxon>
        <taxon>Chelicerata</taxon>
        <taxon>Arachnida</taxon>
        <taxon>Araneae</taxon>
        <taxon>Araneomorphae</taxon>
        <taxon>Entelegynae</taxon>
        <taxon>Araneoidea</taxon>
        <taxon>Araneidae</taxon>
        <taxon>Araneus</taxon>
    </lineage>
</organism>
<comment type="caution">
    <text evidence="1">The sequence shown here is derived from an EMBL/GenBank/DDBJ whole genome shotgun (WGS) entry which is preliminary data.</text>
</comment>
<dbReference type="Proteomes" id="UP000499080">
    <property type="component" value="Unassembled WGS sequence"/>
</dbReference>
<name>A0A4Y2A3N7_ARAVE</name>
<sequence>MNWNTHLKAQSTRATQLYQNLLKIAWKSWGVPLNHRRTLYKTVIERVLAHGAVAWCLEPTVRIARKLSTIQRPFLLVISGVYRTTSTAALQIILGIPPLHLQLQRDLEFLFLQTSVTSIPVKLKKKLPDGQHTHRNI</sequence>
<protein>
    <submittedName>
        <fullName evidence="1">Uncharacterized protein</fullName>
    </submittedName>
</protein>
<gene>
    <name evidence="1" type="ORF">AVEN_230823_1</name>
</gene>
<accession>A0A4Y2A3N7</accession>